<feature type="compositionally biased region" description="Basic and acidic residues" evidence="10">
    <location>
        <begin position="279"/>
        <end position="300"/>
    </location>
</feature>
<keyword evidence="6 9" id="KW-0175">Coiled coil</keyword>
<evidence type="ECO:0000313" key="12">
    <source>
        <dbReference type="EMBL" id="CAJ0925803.1"/>
    </source>
</evidence>
<accession>A0ABN9KVJ7</accession>
<comment type="subcellular location">
    <subcellularLocation>
        <location evidence="1">Chromosome</location>
        <location evidence="1">Centromere</location>
    </subcellularLocation>
</comment>
<reference evidence="12" key="1">
    <citation type="submission" date="2023-07" db="EMBL/GenBank/DDBJ databases">
        <authorList>
            <person name="Stuckert A."/>
        </authorList>
    </citation>
    <scope>NUCLEOTIDE SEQUENCE</scope>
</reference>
<feature type="coiled-coil region" evidence="9">
    <location>
        <begin position="422"/>
        <end position="449"/>
    </location>
</feature>
<feature type="region of interest" description="Disordered" evidence="10">
    <location>
        <begin position="472"/>
        <end position="493"/>
    </location>
</feature>
<evidence type="ECO:0000256" key="2">
    <source>
        <dbReference type="ARBA" id="ARBA00005498"/>
    </source>
</evidence>
<keyword evidence="13" id="KW-1185">Reference proteome</keyword>
<proteinExistence type="inferred from homology"/>
<evidence type="ECO:0000256" key="4">
    <source>
        <dbReference type="ARBA" id="ARBA00022618"/>
    </source>
</evidence>
<keyword evidence="5" id="KW-0498">Mitosis</keyword>
<dbReference type="Pfam" id="PF03800">
    <property type="entry name" value="Nuf2"/>
    <property type="match status" value="1"/>
</dbReference>
<comment type="similarity">
    <text evidence="2">Belongs to the NUF2 family.</text>
</comment>
<evidence type="ECO:0000256" key="3">
    <source>
        <dbReference type="ARBA" id="ARBA00022454"/>
    </source>
</evidence>
<evidence type="ECO:0000259" key="11">
    <source>
        <dbReference type="Pfam" id="PF03800"/>
    </source>
</evidence>
<gene>
    <name evidence="12" type="ORF">RIMI_LOCUS2602752</name>
</gene>
<keyword evidence="4" id="KW-0132">Cell division</keyword>
<organism evidence="12 13">
    <name type="scientific">Ranitomeya imitator</name>
    <name type="common">mimic poison frog</name>
    <dbReference type="NCBI Taxonomy" id="111125"/>
    <lineage>
        <taxon>Eukaryota</taxon>
        <taxon>Metazoa</taxon>
        <taxon>Chordata</taxon>
        <taxon>Craniata</taxon>
        <taxon>Vertebrata</taxon>
        <taxon>Euteleostomi</taxon>
        <taxon>Amphibia</taxon>
        <taxon>Batrachia</taxon>
        <taxon>Anura</taxon>
        <taxon>Neobatrachia</taxon>
        <taxon>Hyloidea</taxon>
        <taxon>Dendrobatidae</taxon>
        <taxon>Dendrobatinae</taxon>
        <taxon>Ranitomeya</taxon>
    </lineage>
</organism>
<evidence type="ECO:0000313" key="13">
    <source>
        <dbReference type="Proteomes" id="UP001176940"/>
    </source>
</evidence>
<comment type="caution">
    <text evidence="12">The sequence shown here is derived from an EMBL/GenBank/DDBJ whole genome shotgun (WGS) entry which is preliminary data.</text>
</comment>
<evidence type="ECO:0000256" key="1">
    <source>
        <dbReference type="ARBA" id="ARBA00004584"/>
    </source>
</evidence>
<keyword evidence="7" id="KW-0131">Cell cycle</keyword>
<evidence type="ECO:0000256" key="10">
    <source>
        <dbReference type="SAM" id="MobiDB-lite"/>
    </source>
</evidence>
<feature type="coiled-coil region" evidence="9">
    <location>
        <begin position="151"/>
        <end position="185"/>
    </location>
</feature>
<feature type="region of interest" description="Disordered" evidence="10">
    <location>
        <begin position="270"/>
        <end position="300"/>
    </location>
</feature>
<keyword evidence="8" id="KW-0137">Centromere</keyword>
<dbReference type="Proteomes" id="UP001176940">
    <property type="component" value="Unassembled WGS sequence"/>
</dbReference>
<evidence type="ECO:0000256" key="6">
    <source>
        <dbReference type="ARBA" id="ARBA00023054"/>
    </source>
</evidence>
<evidence type="ECO:0000256" key="7">
    <source>
        <dbReference type="ARBA" id="ARBA00023306"/>
    </source>
</evidence>
<dbReference type="EMBL" id="CAUEEQ010003670">
    <property type="protein sequence ID" value="CAJ0925803.1"/>
    <property type="molecule type" value="Genomic_DNA"/>
</dbReference>
<sequence>MKDEGLHLETSLTSVSYFCFICDIFCSHLAAVMDKLTFPQFPVMDLVNFFRQNILTGAEAKNFTKSDLYPNPKPEWNQKLFMRVLQKVYNVGIEQFYMLEVVKRKDRSILQVPVGLDIQYPHLMEGFAPVACIVKLMETRKVVYTTFCLNYKSIVDNISQQQKTIQEFEAKIEKLSRRVAKFRRIQCTTDETTVPPEQQAEFKTLSSEIQDLQQSISQEYRGKDVFVMQTRGQLVLQEKIAQEKADLAEKMKKLNQHKLFIATMKEEQESMKSQVVESPEQRKNKTERMKENVHRLKEARQETSEKCDHYRERVTMACLWQSDVQAYNKKLHSMKTYLEMYRKILEEARQKDEQIVNKNLELKSGATEETQLKRSIQIKKEKLAKMDIKNQKKVEDFLQRKNENLEICSHIQEKRQAMHGRISHVLQEIRQISNKKEQLLEAVENDKRKCQEVMTSFRNALEKYHDSLQKVSDRSAARRKEKVAELNRRLNLR</sequence>
<dbReference type="InterPro" id="IPR038275">
    <property type="entry name" value="Nuf2_N_sf"/>
</dbReference>
<protein>
    <recommendedName>
        <fullName evidence="11">Kinetochore protein Nuf2 N-terminal domain-containing protein</fullName>
    </recommendedName>
</protein>
<dbReference type="Gene3D" id="1.10.418.60">
    <property type="entry name" value="Ncd80 complex, Nuf2 subunit"/>
    <property type="match status" value="1"/>
</dbReference>
<evidence type="ECO:0000256" key="9">
    <source>
        <dbReference type="SAM" id="Coils"/>
    </source>
</evidence>
<evidence type="ECO:0000256" key="8">
    <source>
        <dbReference type="ARBA" id="ARBA00023328"/>
    </source>
</evidence>
<evidence type="ECO:0000256" key="5">
    <source>
        <dbReference type="ARBA" id="ARBA00022776"/>
    </source>
</evidence>
<name>A0ABN9KVJ7_9NEOB</name>
<feature type="domain" description="Kinetochore protein Nuf2 N-terminal" evidence="11">
    <location>
        <begin position="36"/>
        <end position="136"/>
    </location>
</feature>
<dbReference type="InterPro" id="IPR005549">
    <property type="entry name" value="Kinetochore_Nuf2_N"/>
</dbReference>
<keyword evidence="3" id="KW-0158">Chromosome</keyword>